<evidence type="ECO:0000256" key="1">
    <source>
        <dbReference type="SAM" id="MobiDB-lite"/>
    </source>
</evidence>
<organism evidence="2">
    <name type="scientific">Anopheles sinensis</name>
    <name type="common">Mosquito</name>
    <dbReference type="NCBI Taxonomy" id="74873"/>
    <lineage>
        <taxon>Eukaryota</taxon>
        <taxon>Metazoa</taxon>
        <taxon>Ecdysozoa</taxon>
        <taxon>Arthropoda</taxon>
        <taxon>Hexapoda</taxon>
        <taxon>Insecta</taxon>
        <taxon>Pterygota</taxon>
        <taxon>Neoptera</taxon>
        <taxon>Endopterygota</taxon>
        <taxon>Diptera</taxon>
        <taxon>Nematocera</taxon>
        <taxon>Culicoidea</taxon>
        <taxon>Culicidae</taxon>
        <taxon>Anophelinae</taxon>
        <taxon>Anopheles</taxon>
    </lineage>
</organism>
<protein>
    <submittedName>
        <fullName evidence="2 3">Uncharacterized protein</fullName>
    </submittedName>
</protein>
<reference evidence="2 4" key="1">
    <citation type="journal article" date="2014" name="BMC Genomics">
        <title>Genome sequence of Anopheles sinensis provides insight into genetics basis of mosquito competence for malaria parasites.</title>
        <authorList>
            <person name="Zhou D."/>
            <person name="Zhang D."/>
            <person name="Ding G."/>
            <person name="Shi L."/>
            <person name="Hou Q."/>
            <person name="Ye Y."/>
            <person name="Xu Y."/>
            <person name="Zhou H."/>
            <person name="Xiong C."/>
            <person name="Li S."/>
            <person name="Yu J."/>
            <person name="Hong S."/>
            <person name="Yu X."/>
            <person name="Zou P."/>
            <person name="Chen C."/>
            <person name="Chang X."/>
            <person name="Wang W."/>
            <person name="Lv Y."/>
            <person name="Sun Y."/>
            <person name="Ma L."/>
            <person name="Shen B."/>
            <person name="Zhu C."/>
        </authorList>
    </citation>
    <scope>NUCLEOTIDE SEQUENCE [LARGE SCALE GENOMIC DNA]</scope>
</reference>
<dbReference type="EMBL" id="KE525369">
    <property type="protein sequence ID" value="KFB52273.1"/>
    <property type="molecule type" value="Genomic_DNA"/>
</dbReference>
<feature type="region of interest" description="Disordered" evidence="1">
    <location>
        <begin position="1"/>
        <end position="25"/>
    </location>
</feature>
<name>A0A084WPX9_ANOSI</name>
<accession>A0A084WPX9</accession>
<dbReference type="EnsemblMetazoa" id="ASIC020391-RA">
    <property type="protein sequence ID" value="ASIC020391-PA"/>
    <property type="gene ID" value="ASIC020391"/>
</dbReference>
<evidence type="ECO:0000313" key="3">
    <source>
        <dbReference type="EnsemblMetazoa" id="ASIC020391-PA"/>
    </source>
</evidence>
<keyword evidence="4" id="KW-1185">Reference proteome</keyword>
<dbReference type="VEuPathDB" id="VectorBase:ASIC020391"/>
<reference evidence="3" key="2">
    <citation type="submission" date="2020-05" db="UniProtKB">
        <authorList>
            <consortium name="EnsemblMetazoa"/>
        </authorList>
    </citation>
    <scope>IDENTIFICATION</scope>
</reference>
<dbReference type="EMBL" id="ATLV01025137">
    <property type="status" value="NOT_ANNOTATED_CDS"/>
    <property type="molecule type" value="Genomic_DNA"/>
</dbReference>
<dbReference type="Proteomes" id="UP000030765">
    <property type="component" value="Unassembled WGS sequence"/>
</dbReference>
<sequence>MAGSVTTGVKGSQVGTTANSRNAKLPSTLCPNVDQWAPPPFGFWLPLNACAVHRGGAG</sequence>
<evidence type="ECO:0000313" key="2">
    <source>
        <dbReference type="EMBL" id="KFB52273.1"/>
    </source>
</evidence>
<evidence type="ECO:0000313" key="4">
    <source>
        <dbReference type="Proteomes" id="UP000030765"/>
    </source>
</evidence>
<feature type="compositionally biased region" description="Polar residues" evidence="1">
    <location>
        <begin position="1"/>
        <end position="22"/>
    </location>
</feature>
<dbReference type="AlphaFoldDB" id="A0A084WPX9"/>
<proteinExistence type="predicted"/>
<gene>
    <name evidence="2" type="ORF">ZHAS_00020391</name>
</gene>